<name>A0A2P6MV11_9EUKA</name>
<evidence type="ECO:0000313" key="3">
    <source>
        <dbReference type="Proteomes" id="UP000241769"/>
    </source>
</evidence>
<accession>A0A2P6MV11</accession>
<feature type="region of interest" description="Disordered" evidence="1">
    <location>
        <begin position="60"/>
        <end position="117"/>
    </location>
</feature>
<feature type="compositionally biased region" description="Basic and acidic residues" evidence="1">
    <location>
        <begin position="60"/>
        <end position="73"/>
    </location>
</feature>
<keyword evidence="3" id="KW-1185">Reference proteome</keyword>
<evidence type="ECO:0000256" key="1">
    <source>
        <dbReference type="SAM" id="MobiDB-lite"/>
    </source>
</evidence>
<sequence>MSLRCAQIIQFRTKITALPRPVNIKRAPVRFNTISRGAPIFEPGKDGEMKKETVEKYNEMSKEAEGAAQDKKSFYNYPGEQNVKNMSKGGEKTAKEMKQEEERDPGRLEKKDTLNTV</sequence>
<dbReference type="InParanoid" id="A0A2P6MV11"/>
<reference evidence="2 3" key="1">
    <citation type="journal article" date="2018" name="Genome Biol. Evol.">
        <title>Multiple Roots of Fruiting Body Formation in Amoebozoa.</title>
        <authorList>
            <person name="Hillmann F."/>
            <person name="Forbes G."/>
            <person name="Novohradska S."/>
            <person name="Ferling I."/>
            <person name="Riege K."/>
            <person name="Groth M."/>
            <person name="Westermann M."/>
            <person name="Marz M."/>
            <person name="Spaller T."/>
            <person name="Winckler T."/>
            <person name="Schaap P."/>
            <person name="Glockner G."/>
        </authorList>
    </citation>
    <scope>NUCLEOTIDE SEQUENCE [LARGE SCALE GENOMIC DNA]</scope>
    <source>
        <strain evidence="2 3">Jena</strain>
    </source>
</reference>
<organism evidence="2 3">
    <name type="scientific">Planoprotostelium fungivorum</name>
    <dbReference type="NCBI Taxonomy" id="1890364"/>
    <lineage>
        <taxon>Eukaryota</taxon>
        <taxon>Amoebozoa</taxon>
        <taxon>Evosea</taxon>
        <taxon>Variosea</taxon>
        <taxon>Cavosteliida</taxon>
        <taxon>Cavosteliaceae</taxon>
        <taxon>Planoprotostelium</taxon>
    </lineage>
</organism>
<evidence type="ECO:0000313" key="2">
    <source>
        <dbReference type="EMBL" id="PRP75552.1"/>
    </source>
</evidence>
<dbReference type="EMBL" id="MDYQ01000378">
    <property type="protein sequence ID" value="PRP75552.1"/>
    <property type="molecule type" value="Genomic_DNA"/>
</dbReference>
<proteinExistence type="predicted"/>
<comment type="caution">
    <text evidence="2">The sequence shown here is derived from an EMBL/GenBank/DDBJ whole genome shotgun (WGS) entry which is preliminary data.</text>
</comment>
<dbReference type="AlphaFoldDB" id="A0A2P6MV11"/>
<dbReference type="Proteomes" id="UP000241769">
    <property type="component" value="Unassembled WGS sequence"/>
</dbReference>
<protein>
    <submittedName>
        <fullName evidence="2">Uncharacterized protein</fullName>
    </submittedName>
</protein>
<feature type="compositionally biased region" description="Basic and acidic residues" evidence="1">
    <location>
        <begin position="89"/>
        <end position="117"/>
    </location>
</feature>
<gene>
    <name evidence="2" type="ORF">PROFUN_09038</name>
</gene>